<protein>
    <submittedName>
        <fullName evidence="2">T9SS type A sorting domain-containing protein</fullName>
    </submittedName>
</protein>
<gene>
    <name evidence="2" type="ORF">RT717_01495</name>
</gene>
<dbReference type="Proteomes" id="UP001302349">
    <property type="component" value="Chromosome"/>
</dbReference>
<organism evidence="2 3">
    <name type="scientific">Imperialibacter roseus</name>
    <dbReference type="NCBI Taxonomy" id="1324217"/>
    <lineage>
        <taxon>Bacteria</taxon>
        <taxon>Pseudomonadati</taxon>
        <taxon>Bacteroidota</taxon>
        <taxon>Cytophagia</taxon>
        <taxon>Cytophagales</taxon>
        <taxon>Flammeovirgaceae</taxon>
        <taxon>Imperialibacter</taxon>
    </lineage>
</organism>
<dbReference type="Pfam" id="PF18962">
    <property type="entry name" value="Por_Secre_tail"/>
    <property type="match status" value="1"/>
</dbReference>
<keyword evidence="3" id="KW-1185">Reference proteome</keyword>
<evidence type="ECO:0000313" key="2">
    <source>
        <dbReference type="EMBL" id="WOK07295.1"/>
    </source>
</evidence>
<dbReference type="EMBL" id="CP136051">
    <property type="protein sequence ID" value="WOK07295.1"/>
    <property type="molecule type" value="Genomic_DNA"/>
</dbReference>
<dbReference type="RefSeq" id="WP_317489980.1">
    <property type="nucleotide sequence ID" value="NZ_CP136051.1"/>
</dbReference>
<name>A0ABZ0ISD3_9BACT</name>
<evidence type="ECO:0000259" key="1">
    <source>
        <dbReference type="Pfam" id="PF18962"/>
    </source>
</evidence>
<reference evidence="2 3" key="1">
    <citation type="journal article" date="2023" name="Microbiol. Resour. Announc.">
        <title>Complete Genome Sequence of Imperialibacter roseus strain P4T.</title>
        <authorList>
            <person name="Tizabi D.R."/>
            <person name="Bachvaroff T."/>
            <person name="Hill R.T."/>
        </authorList>
    </citation>
    <scope>NUCLEOTIDE SEQUENCE [LARGE SCALE GENOMIC DNA]</scope>
    <source>
        <strain evidence="2 3">P4T</strain>
    </source>
</reference>
<feature type="domain" description="Secretion system C-terminal sorting" evidence="1">
    <location>
        <begin position="564"/>
        <end position="631"/>
    </location>
</feature>
<proteinExistence type="predicted"/>
<accession>A0ABZ0ISD3</accession>
<sequence length="634" mass="71283">MTKKGRWLQGILFLAAFVAGSHGAIAQLIQKPIAFPTGSKYSASGRTLDANDTIQLPFWDDFSNYSGQPSSEWWVSSNDVWVNATLGLHPPTLGVATFDGLNSNGIPHNPTSNFVGPADSLTSKAIDLSVIPANLRSTVYLSFFWQIKGLGEIPNTEDSLRLQFLSRDSVWVTKWVLKGGEENLREDFTQQFIPILQPEFYHEGFRFRFESFNKQTGPFDHWHLDYIYLNQNRSPSNNTYFDRALSAAPLSPLKGIYALPPSQFQSAADLLSGTSSFEFFNLDALLQPVEYNIQIVEASTGQLISSVDKNQVVDPIPQGLERRTITSSPIDTDAIKAFLQDNDSVVLNMDLFLKTGDKYLISRVDPLTADTTYFENINYRNNDTTSISLSFSDYTAWDDGTAEYAAGINQSRGQLAYKVVALSQDTLTAIDIHFPRIAPFADGQPLDIIAWKTLTNINPTLLALQRVSVEFKEELDQFVRYKFEIPVVVSDTFYIGYRQYTDNFVGIGLDKNNNTGNRIYFNVGNGWVQNDRTDGSLMIRPVFENVPFRSVTGLDEKPIEELAIYPNPSEGIVYFSEKPEAVFIADVSGKAFPVQLSDTQRPWSIDLTHLPKGLYFVQYIFQNRKSTFKLILTN</sequence>
<dbReference type="InterPro" id="IPR026444">
    <property type="entry name" value="Secre_tail"/>
</dbReference>
<evidence type="ECO:0000313" key="3">
    <source>
        <dbReference type="Proteomes" id="UP001302349"/>
    </source>
</evidence>
<dbReference type="NCBIfam" id="TIGR04183">
    <property type="entry name" value="Por_Secre_tail"/>
    <property type="match status" value="1"/>
</dbReference>